<name>A0AAV2Z5M1_9STRA</name>
<sequence>MALEEVGFWRQAGEGVDDHRPDPRGLVNHSWSQTQEARQVEWYIEEAGFVESHELAYSYCRFQCEMAQQRRRVMGACYSHYVRHHHVKPPAHFVDHVIARYAVAVQQRRQSAGQLLMWDSELQRPCAMPSAMEQWIKANTTLHRSRSNDGGRDHDPECCSCRIQ</sequence>
<organism evidence="1 2">
    <name type="scientific">Lagenidium giganteum</name>
    <dbReference type="NCBI Taxonomy" id="4803"/>
    <lineage>
        <taxon>Eukaryota</taxon>
        <taxon>Sar</taxon>
        <taxon>Stramenopiles</taxon>
        <taxon>Oomycota</taxon>
        <taxon>Peronosporomycetes</taxon>
        <taxon>Pythiales</taxon>
        <taxon>Pythiaceae</taxon>
    </lineage>
</organism>
<gene>
    <name evidence="1" type="ORF">N0F65_007286</name>
</gene>
<dbReference type="Proteomes" id="UP001146120">
    <property type="component" value="Unassembled WGS sequence"/>
</dbReference>
<accession>A0AAV2Z5M1</accession>
<dbReference type="EMBL" id="DAKRPA010000048">
    <property type="protein sequence ID" value="DBA01389.1"/>
    <property type="molecule type" value="Genomic_DNA"/>
</dbReference>
<comment type="caution">
    <text evidence="1">The sequence shown here is derived from an EMBL/GenBank/DDBJ whole genome shotgun (WGS) entry which is preliminary data.</text>
</comment>
<reference evidence="1" key="2">
    <citation type="journal article" date="2023" name="Microbiol Resour">
        <title>Decontamination and Annotation of the Draft Genome Sequence of the Oomycete Lagenidium giganteum ARSEF 373.</title>
        <authorList>
            <person name="Morgan W.R."/>
            <person name="Tartar A."/>
        </authorList>
    </citation>
    <scope>NUCLEOTIDE SEQUENCE</scope>
    <source>
        <strain evidence="1">ARSEF 373</strain>
    </source>
</reference>
<evidence type="ECO:0000313" key="2">
    <source>
        <dbReference type="Proteomes" id="UP001146120"/>
    </source>
</evidence>
<evidence type="ECO:0000313" key="1">
    <source>
        <dbReference type="EMBL" id="DBA01389.1"/>
    </source>
</evidence>
<reference evidence="1" key="1">
    <citation type="submission" date="2022-11" db="EMBL/GenBank/DDBJ databases">
        <authorList>
            <person name="Morgan W.R."/>
            <person name="Tartar A."/>
        </authorList>
    </citation>
    <scope>NUCLEOTIDE SEQUENCE</scope>
    <source>
        <strain evidence="1">ARSEF 373</strain>
    </source>
</reference>
<proteinExistence type="predicted"/>
<protein>
    <submittedName>
        <fullName evidence="1">Uncharacterized protein</fullName>
    </submittedName>
</protein>
<dbReference type="AlphaFoldDB" id="A0AAV2Z5M1"/>
<keyword evidence="2" id="KW-1185">Reference proteome</keyword>